<organism evidence="2 3">
    <name type="scientific">Austropuccinia psidii MF-1</name>
    <dbReference type="NCBI Taxonomy" id="1389203"/>
    <lineage>
        <taxon>Eukaryota</taxon>
        <taxon>Fungi</taxon>
        <taxon>Dikarya</taxon>
        <taxon>Basidiomycota</taxon>
        <taxon>Pucciniomycotina</taxon>
        <taxon>Pucciniomycetes</taxon>
        <taxon>Pucciniales</taxon>
        <taxon>Sphaerophragmiaceae</taxon>
        <taxon>Austropuccinia</taxon>
    </lineage>
</organism>
<comment type="caution">
    <text evidence="2">The sequence shown here is derived from an EMBL/GenBank/DDBJ whole genome shotgun (WGS) entry which is preliminary data.</text>
</comment>
<accession>A0A9Q3DC27</accession>
<dbReference type="AlphaFoldDB" id="A0A9Q3DC27"/>
<dbReference type="Proteomes" id="UP000765509">
    <property type="component" value="Unassembled WGS sequence"/>
</dbReference>
<keyword evidence="3" id="KW-1185">Reference proteome</keyword>
<reference evidence="2" key="1">
    <citation type="submission" date="2021-03" db="EMBL/GenBank/DDBJ databases">
        <title>Draft genome sequence of rust myrtle Austropuccinia psidii MF-1, a brazilian biotype.</title>
        <authorList>
            <person name="Quecine M.C."/>
            <person name="Pachon D.M.R."/>
            <person name="Bonatelli M.L."/>
            <person name="Correr F.H."/>
            <person name="Franceschini L.M."/>
            <person name="Leite T.F."/>
            <person name="Margarido G.R.A."/>
            <person name="Almeida C.A."/>
            <person name="Ferrarezi J.A."/>
            <person name="Labate C.A."/>
        </authorList>
    </citation>
    <scope>NUCLEOTIDE SEQUENCE</scope>
    <source>
        <strain evidence="2">MF-1</strain>
    </source>
</reference>
<evidence type="ECO:0000313" key="3">
    <source>
        <dbReference type="Proteomes" id="UP000765509"/>
    </source>
</evidence>
<name>A0A9Q3DC27_9BASI</name>
<feature type="region of interest" description="Disordered" evidence="1">
    <location>
        <begin position="105"/>
        <end position="131"/>
    </location>
</feature>
<dbReference type="EMBL" id="AVOT02014324">
    <property type="protein sequence ID" value="MBW0497706.1"/>
    <property type="molecule type" value="Genomic_DNA"/>
</dbReference>
<gene>
    <name evidence="2" type="ORF">O181_037421</name>
</gene>
<protein>
    <submittedName>
        <fullName evidence="2">Uncharacterized protein</fullName>
    </submittedName>
</protein>
<proteinExistence type="predicted"/>
<evidence type="ECO:0000313" key="2">
    <source>
        <dbReference type="EMBL" id="MBW0497706.1"/>
    </source>
</evidence>
<evidence type="ECO:0000256" key="1">
    <source>
        <dbReference type="SAM" id="MobiDB-lite"/>
    </source>
</evidence>
<sequence>MGRNKNNNPEDLPQANCLAGIYGINEILESQKEFQALRRKRNQNQKEPGSHISHRQFLEYEKAQLYSSAPRNGGGNYIFPKTSQQLQAFQTKFQFIQDSTIIPGSYQKKTKSPREKQDLFQLEEEISRPLD</sequence>